<accession>A0ABD1TNE3</accession>
<dbReference type="Proteomes" id="UP001604277">
    <property type="component" value="Unassembled WGS sequence"/>
</dbReference>
<evidence type="ECO:0000313" key="3">
    <source>
        <dbReference type="Proteomes" id="UP001604277"/>
    </source>
</evidence>
<evidence type="ECO:0000256" key="1">
    <source>
        <dbReference type="SAM" id="MobiDB-lite"/>
    </source>
</evidence>
<dbReference type="Gene3D" id="3.40.1790.10">
    <property type="entry name" value="Indigoidine synthase domain"/>
    <property type="match status" value="1"/>
</dbReference>
<keyword evidence="3" id="KW-1185">Reference proteome</keyword>
<proteinExistence type="predicted"/>
<protein>
    <submittedName>
        <fullName evidence="2">Uncharacterized protein</fullName>
    </submittedName>
</protein>
<reference evidence="3" key="1">
    <citation type="submission" date="2024-07" db="EMBL/GenBank/DDBJ databases">
        <title>Two chromosome-level genome assemblies of Korean endemic species Abeliophyllum distichum and Forsythia ovata (Oleaceae).</title>
        <authorList>
            <person name="Jang H."/>
        </authorList>
    </citation>
    <scope>NUCLEOTIDE SEQUENCE [LARGE SCALE GENOMIC DNA]</scope>
</reference>
<evidence type="ECO:0000313" key="2">
    <source>
        <dbReference type="EMBL" id="KAL2514247.1"/>
    </source>
</evidence>
<name>A0ABD1TNE3_9LAMI</name>
<feature type="region of interest" description="Disordered" evidence="1">
    <location>
        <begin position="124"/>
        <end position="144"/>
    </location>
</feature>
<feature type="compositionally biased region" description="Basic and acidic residues" evidence="1">
    <location>
        <begin position="125"/>
        <end position="144"/>
    </location>
</feature>
<comment type="caution">
    <text evidence="2">The sequence shown here is derived from an EMBL/GenBank/DDBJ whole genome shotgun (WGS) entry which is preliminary data.</text>
</comment>
<dbReference type="AlphaFoldDB" id="A0ABD1TNE3"/>
<organism evidence="2 3">
    <name type="scientific">Forsythia ovata</name>
    <dbReference type="NCBI Taxonomy" id="205694"/>
    <lineage>
        <taxon>Eukaryota</taxon>
        <taxon>Viridiplantae</taxon>
        <taxon>Streptophyta</taxon>
        <taxon>Embryophyta</taxon>
        <taxon>Tracheophyta</taxon>
        <taxon>Spermatophyta</taxon>
        <taxon>Magnoliopsida</taxon>
        <taxon>eudicotyledons</taxon>
        <taxon>Gunneridae</taxon>
        <taxon>Pentapetalae</taxon>
        <taxon>asterids</taxon>
        <taxon>lamiids</taxon>
        <taxon>Lamiales</taxon>
        <taxon>Oleaceae</taxon>
        <taxon>Forsythieae</taxon>
        <taxon>Forsythia</taxon>
    </lineage>
</organism>
<dbReference type="EMBL" id="JBFOLJ010000008">
    <property type="protein sequence ID" value="KAL2514247.1"/>
    <property type="molecule type" value="Genomic_DNA"/>
</dbReference>
<sequence length="162" mass="17802">MNLGINSGILVAIPIPKEYSALGNLMESAIQKSLKEAHTLVRWQSLDKLTTFLEEKSPCPVTFVVAIAVVSQLLHSSFTPSIQDGSVGKEITAVDGGLGKEITGSRQRQMGAMTATKILRRRHWKAEDGGEGNRRRTSRMEKKKDFGLGGSMGWVTLVYKDR</sequence>
<dbReference type="InterPro" id="IPR022830">
    <property type="entry name" value="Indigdn_synthA-like"/>
</dbReference>
<gene>
    <name evidence="2" type="ORF">Fot_28218</name>
</gene>